<name>A0A4U1L2B6_9SPHN</name>
<keyword evidence="3" id="KW-0479">Metal-binding</keyword>
<keyword evidence="6" id="KW-0732">Signal</keyword>
<feature type="binding site" evidence="3">
    <location>
        <position position="58"/>
    </location>
    <ligand>
        <name>Mg(2+)</name>
        <dbReference type="ChEBI" id="CHEBI:18420"/>
    </ligand>
</feature>
<keyword evidence="3" id="KW-0460">Magnesium</keyword>
<keyword evidence="3" id="KW-0862">Zinc</keyword>
<evidence type="ECO:0000313" key="7">
    <source>
        <dbReference type="EMBL" id="TKD50166.1"/>
    </source>
</evidence>
<evidence type="ECO:0000256" key="1">
    <source>
        <dbReference type="ARBA" id="ARBA00022553"/>
    </source>
</evidence>
<feature type="binding site" evidence="3">
    <location>
        <position position="58"/>
    </location>
    <ligand>
        <name>Zn(2+)</name>
        <dbReference type="ChEBI" id="CHEBI:29105"/>
        <label>2</label>
    </ligand>
</feature>
<dbReference type="GO" id="GO:0004035">
    <property type="term" value="F:alkaline phosphatase activity"/>
    <property type="evidence" value="ECO:0007669"/>
    <property type="project" value="TreeGrafter"/>
</dbReference>
<dbReference type="GO" id="GO:0046872">
    <property type="term" value="F:metal ion binding"/>
    <property type="evidence" value="ECO:0007669"/>
    <property type="project" value="UniProtKB-KW"/>
</dbReference>
<evidence type="ECO:0000256" key="5">
    <source>
        <dbReference type="SAM" id="MobiDB-lite"/>
    </source>
</evidence>
<gene>
    <name evidence="7" type="ORF">FBR43_04895</name>
</gene>
<dbReference type="Gene3D" id="3.40.720.10">
    <property type="entry name" value="Alkaline Phosphatase, subunit A"/>
    <property type="match status" value="1"/>
</dbReference>
<dbReference type="SUPFAM" id="SSF53649">
    <property type="entry name" value="Alkaline phosphatase-like"/>
    <property type="match status" value="1"/>
</dbReference>
<dbReference type="Pfam" id="PF00245">
    <property type="entry name" value="Alk_phosphatase"/>
    <property type="match status" value="1"/>
</dbReference>
<dbReference type="Proteomes" id="UP000309138">
    <property type="component" value="Unassembled WGS sequence"/>
</dbReference>
<comment type="similarity">
    <text evidence="4">Belongs to the alkaline phosphatase family.</text>
</comment>
<organism evidence="7 8">
    <name type="scientific">Sphingomonas baiyangensis</name>
    <dbReference type="NCBI Taxonomy" id="2572576"/>
    <lineage>
        <taxon>Bacteria</taxon>
        <taxon>Pseudomonadati</taxon>
        <taxon>Pseudomonadota</taxon>
        <taxon>Alphaproteobacteria</taxon>
        <taxon>Sphingomonadales</taxon>
        <taxon>Sphingomonadaceae</taxon>
        <taxon>Sphingomonas</taxon>
    </lineage>
</organism>
<protein>
    <submittedName>
        <fullName evidence="7">Alkaline phosphatase</fullName>
    </submittedName>
</protein>
<dbReference type="InterPro" id="IPR017850">
    <property type="entry name" value="Alkaline_phosphatase_core_sf"/>
</dbReference>
<proteinExistence type="inferred from homology"/>
<dbReference type="PANTHER" id="PTHR11596:SF5">
    <property type="entry name" value="ALKALINE PHOSPHATASE"/>
    <property type="match status" value="1"/>
</dbReference>
<dbReference type="SMART" id="SM00098">
    <property type="entry name" value="alkPPc"/>
    <property type="match status" value="1"/>
</dbReference>
<dbReference type="InterPro" id="IPR001952">
    <property type="entry name" value="Alkaline_phosphatase"/>
</dbReference>
<evidence type="ECO:0000256" key="6">
    <source>
        <dbReference type="SAM" id="SignalP"/>
    </source>
</evidence>
<feature type="binding site" evidence="3">
    <location>
        <position position="171"/>
    </location>
    <ligand>
        <name>Mg(2+)</name>
        <dbReference type="ChEBI" id="CHEBI:18420"/>
    </ligand>
</feature>
<feature type="active site" description="Phosphoserine intermediate" evidence="2">
    <location>
        <position position="108"/>
    </location>
</feature>
<feature type="binding site" evidence="3">
    <location>
        <position position="372"/>
    </location>
    <ligand>
        <name>Zn(2+)</name>
        <dbReference type="ChEBI" id="CHEBI:29105"/>
        <label>2</label>
    </ligand>
</feature>
<accession>A0A4U1L2B6</accession>
<comment type="caution">
    <text evidence="7">The sequence shown here is derived from an EMBL/GenBank/DDBJ whole genome shotgun (WGS) entry which is preliminary data.</text>
</comment>
<keyword evidence="1" id="KW-0597">Phosphoprotein</keyword>
<dbReference type="RefSeq" id="WP_136942108.1">
    <property type="nucleotide sequence ID" value="NZ_SWKR01000002.1"/>
</dbReference>
<feature type="binding site" evidence="3">
    <location>
        <position position="326"/>
    </location>
    <ligand>
        <name>Mg(2+)</name>
        <dbReference type="ChEBI" id="CHEBI:18420"/>
    </ligand>
</feature>
<dbReference type="AlphaFoldDB" id="A0A4U1L2B6"/>
<dbReference type="PANTHER" id="PTHR11596">
    <property type="entry name" value="ALKALINE PHOSPHATASE"/>
    <property type="match status" value="1"/>
</dbReference>
<comment type="cofactor">
    <cofactor evidence="3">
        <name>Mg(2+)</name>
        <dbReference type="ChEBI" id="CHEBI:18420"/>
    </cofactor>
    <text evidence="3">Binds 1 Mg(2+) ion.</text>
</comment>
<evidence type="ECO:0000256" key="4">
    <source>
        <dbReference type="RuleBase" id="RU003946"/>
    </source>
</evidence>
<dbReference type="EMBL" id="SWKR01000002">
    <property type="protein sequence ID" value="TKD50166.1"/>
    <property type="molecule type" value="Genomic_DNA"/>
</dbReference>
<feature type="chain" id="PRO_5020275789" evidence="6">
    <location>
        <begin position="21"/>
        <end position="509"/>
    </location>
</feature>
<evidence type="ECO:0000313" key="8">
    <source>
        <dbReference type="Proteomes" id="UP000309138"/>
    </source>
</evidence>
<dbReference type="CDD" id="cd16012">
    <property type="entry name" value="ALP"/>
    <property type="match status" value="1"/>
</dbReference>
<feature type="binding site" evidence="3">
    <location>
        <position position="169"/>
    </location>
    <ligand>
        <name>Mg(2+)</name>
        <dbReference type="ChEBI" id="CHEBI:18420"/>
    </ligand>
</feature>
<reference evidence="7 8" key="1">
    <citation type="submission" date="2019-04" db="EMBL/GenBank/DDBJ databases">
        <authorList>
            <person name="Yang Y."/>
            <person name="Wei D."/>
        </authorList>
    </citation>
    <scope>NUCLEOTIDE SEQUENCE [LARGE SCALE GENOMIC DNA]</scope>
    <source>
        <strain evidence="7 8">L-1-4w-11</strain>
    </source>
</reference>
<dbReference type="OrthoDB" id="9794455at2"/>
<feature type="binding site" evidence="3">
    <location>
        <position position="331"/>
    </location>
    <ligand>
        <name>Zn(2+)</name>
        <dbReference type="ChEBI" id="CHEBI:29105"/>
        <label>2</label>
    </ligand>
</feature>
<comment type="cofactor">
    <cofactor evidence="3">
        <name>Zn(2+)</name>
        <dbReference type="ChEBI" id="CHEBI:29105"/>
    </cofactor>
    <text evidence="3">Binds 2 Zn(2+) ions.</text>
</comment>
<dbReference type="PRINTS" id="PR00113">
    <property type="entry name" value="ALKPHPHTASE"/>
</dbReference>
<evidence type="ECO:0000256" key="2">
    <source>
        <dbReference type="PIRSR" id="PIRSR601952-1"/>
    </source>
</evidence>
<feature type="binding site" evidence="3">
    <location>
        <position position="373"/>
    </location>
    <ligand>
        <name>Zn(2+)</name>
        <dbReference type="ChEBI" id="CHEBI:29105"/>
        <label>2</label>
    </ligand>
</feature>
<keyword evidence="8" id="KW-1185">Reference proteome</keyword>
<feature type="signal peptide" evidence="6">
    <location>
        <begin position="1"/>
        <end position="20"/>
    </location>
</feature>
<feature type="binding site" evidence="3">
    <location>
        <position position="335"/>
    </location>
    <ligand>
        <name>Zn(2+)</name>
        <dbReference type="ChEBI" id="CHEBI:29105"/>
        <label>2</label>
    </ligand>
</feature>
<feature type="region of interest" description="Disordered" evidence="5">
    <location>
        <begin position="487"/>
        <end position="509"/>
    </location>
</feature>
<sequence length="509" mass="53193">MLVRSVAALALLTLATPAAAQQADTAAYRAQAAAELARLKAVTPVDARARNVILFVGDGFGVSTITAARIHQGQRAGKDGESFVTAMDALPYSALVKTYSHDAQVADSAPTATALLGGVKTRNGSIGVGPEALPDDCASARRATLPSLFALAQQQRRATGVISTARITHATPAATYAHTPQRDWEASVPAERRAAGCIDIARQLIEGTVGSRLDLVLGGGRRYFLPAAATDREYPQVKGLRDDGRDLIAEWRRRHPRGSYVSDAAGFAALDPARATKVLGLFQPDHMQYEADRAGDKAGEPSLAEMTTKAIAMLSRNREGFVLLVEAGRIDHAHHARNARRALEDAIAMDAAVAAAVAATDPADTLIVTTADHGHAFTMAGYPGRGNPVLGVVRNEAGAPVKARDGKGYTTLGYANGLGAASGSERSDPAAEDTAALDYRQQALVPLGGETHGGDDVAVRASGPMAHLLRGTIEQHSIHAVMVEALTRDQAGTGKSTETTVPRPPSPAE</sequence>
<evidence type="ECO:0000256" key="3">
    <source>
        <dbReference type="PIRSR" id="PIRSR601952-2"/>
    </source>
</evidence>
<feature type="binding site" evidence="3">
    <location>
        <position position="452"/>
    </location>
    <ligand>
        <name>Zn(2+)</name>
        <dbReference type="ChEBI" id="CHEBI:29105"/>
        <label>2</label>
    </ligand>
</feature>